<dbReference type="Pfam" id="PF00903">
    <property type="entry name" value="Glyoxalase"/>
    <property type="match status" value="1"/>
</dbReference>
<dbReference type="PROSITE" id="PS51819">
    <property type="entry name" value="VOC"/>
    <property type="match status" value="1"/>
</dbReference>
<evidence type="ECO:0000313" key="3">
    <source>
        <dbReference type="Proteomes" id="UP000830326"/>
    </source>
</evidence>
<dbReference type="Proteomes" id="UP000830326">
    <property type="component" value="Chromosome"/>
</dbReference>
<dbReference type="InterPro" id="IPR004360">
    <property type="entry name" value="Glyas_Fos-R_dOase_dom"/>
</dbReference>
<reference evidence="2" key="1">
    <citation type="submission" date="2022-04" db="EMBL/GenBank/DDBJ databases">
        <title>Halobacillus sp. isolated from saltern.</title>
        <authorList>
            <person name="Won M."/>
            <person name="Lee C.-M."/>
            <person name="Woen H.-Y."/>
            <person name="Kwon S.-W."/>
        </authorList>
    </citation>
    <scope>NUCLEOTIDE SEQUENCE</scope>
    <source>
        <strain evidence="2">SSHM10-5</strain>
    </source>
</reference>
<dbReference type="Gene3D" id="3.10.180.10">
    <property type="entry name" value="2,3-Dihydroxybiphenyl 1,2-Dioxygenase, domain 1"/>
    <property type="match status" value="1"/>
</dbReference>
<organism evidence="2 3">
    <name type="scientific">Halobacillus amylolyticus</name>
    <dbReference type="NCBI Taxonomy" id="2932259"/>
    <lineage>
        <taxon>Bacteria</taxon>
        <taxon>Bacillati</taxon>
        <taxon>Bacillota</taxon>
        <taxon>Bacilli</taxon>
        <taxon>Bacillales</taxon>
        <taxon>Bacillaceae</taxon>
        <taxon>Halobacillus</taxon>
    </lineage>
</organism>
<dbReference type="RefSeq" id="WP_245029431.1">
    <property type="nucleotide sequence ID" value="NZ_CP095075.1"/>
</dbReference>
<dbReference type="InterPro" id="IPR037523">
    <property type="entry name" value="VOC_core"/>
</dbReference>
<sequence length="129" mass="14760">MTKSLLPEVHAVFIHTKDLKRSAKWYSELLDLPFEEGQVHSPVYNLPVTGGVHLTIDDHKFDTSYSFEQVKKPVFNFYSKDLVESYQDLAAKGVQITKEIVSHGDFGWFHIQDPDQHVVMVCGTIVDRP</sequence>
<accession>A0ABY4H8S0</accession>
<evidence type="ECO:0000259" key="1">
    <source>
        <dbReference type="PROSITE" id="PS51819"/>
    </source>
</evidence>
<keyword evidence="3" id="KW-1185">Reference proteome</keyword>
<protein>
    <submittedName>
        <fullName evidence="2">VOC family protein</fullName>
    </submittedName>
</protein>
<dbReference type="SUPFAM" id="SSF54593">
    <property type="entry name" value="Glyoxalase/Bleomycin resistance protein/Dihydroxybiphenyl dioxygenase"/>
    <property type="match status" value="1"/>
</dbReference>
<name>A0ABY4H8S0_9BACI</name>
<evidence type="ECO:0000313" key="2">
    <source>
        <dbReference type="EMBL" id="UOR10335.1"/>
    </source>
</evidence>
<gene>
    <name evidence="2" type="ORF">MUO15_11545</name>
</gene>
<proteinExistence type="predicted"/>
<feature type="domain" description="VOC" evidence="1">
    <location>
        <begin position="8"/>
        <end position="124"/>
    </location>
</feature>
<dbReference type="CDD" id="cd06587">
    <property type="entry name" value="VOC"/>
    <property type="match status" value="1"/>
</dbReference>
<dbReference type="InterPro" id="IPR029068">
    <property type="entry name" value="Glyas_Bleomycin-R_OHBP_Dase"/>
</dbReference>
<dbReference type="EMBL" id="CP095075">
    <property type="protein sequence ID" value="UOR10335.1"/>
    <property type="molecule type" value="Genomic_DNA"/>
</dbReference>